<reference evidence="4" key="1">
    <citation type="submission" date="2018-06" db="EMBL/GenBank/DDBJ databases">
        <authorList>
            <person name="Zhirakovskaya E."/>
        </authorList>
    </citation>
    <scope>NUCLEOTIDE SEQUENCE</scope>
</reference>
<dbReference type="InterPro" id="IPR050267">
    <property type="entry name" value="Anti-sigma-factor_SerPK"/>
</dbReference>
<sequence>MGTKQTLIVPGRFEEVRRVCQFMAEGAAECGLSQPDIFHIELACDEACSNIIEHAYDGEDMGEIRADWQFDGEAFIITLHDNGRSFDPDSVPKPSLPSNHSLEKEPPQPPNIDDVKVGGLGLHFMRKMMDSVQFIFDADGNTLIMVKKKR</sequence>
<keyword evidence="4" id="KW-0418">Kinase</keyword>
<dbReference type="CDD" id="cd16936">
    <property type="entry name" value="HATPase_RsbW-like"/>
    <property type="match status" value="1"/>
</dbReference>
<evidence type="ECO:0000259" key="3">
    <source>
        <dbReference type="Pfam" id="PF13581"/>
    </source>
</evidence>
<keyword evidence="4" id="KW-0808">Transferase</keyword>
<dbReference type="EC" id="2.7.11.1" evidence="4"/>
<dbReference type="SUPFAM" id="SSF55874">
    <property type="entry name" value="ATPase domain of HSP90 chaperone/DNA topoisomerase II/histidine kinase"/>
    <property type="match status" value="1"/>
</dbReference>
<accession>A0A3B0W448</accession>
<evidence type="ECO:0000313" key="4">
    <source>
        <dbReference type="EMBL" id="VAW39396.1"/>
    </source>
</evidence>
<dbReference type="PANTHER" id="PTHR35526:SF3">
    <property type="entry name" value="ANTI-SIGMA-F FACTOR RSBW"/>
    <property type="match status" value="1"/>
</dbReference>
<dbReference type="PANTHER" id="PTHR35526">
    <property type="entry name" value="ANTI-SIGMA-F FACTOR RSBW-RELATED"/>
    <property type="match status" value="1"/>
</dbReference>
<dbReference type="EMBL" id="UOEU01000743">
    <property type="protein sequence ID" value="VAW39396.1"/>
    <property type="molecule type" value="Genomic_DNA"/>
</dbReference>
<evidence type="ECO:0000256" key="2">
    <source>
        <dbReference type="SAM" id="MobiDB-lite"/>
    </source>
</evidence>
<name>A0A3B0W448_9ZZZZ</name>
<organism evidence="4">
    <name type="scientific">hydrothermal vent metagenome</name>
    <dbReference type="NCBI Taxonomy" id="652676"/>
    <lineage>
        <taxon>unclassified sequences</taxon>
        <taxon>metagenomes</taxon>
        <taxon>ecological metagenomes</taxon>
    </lineage>
</organism>
<dbReference type="InterPro" id="IPR003594">
    <property type="entry name" value="HATPase_dom"/>
</dbReference>
<gene>
    <name evidence="4" type="ORF">MNBD_CHLOROFLEXI01-1164</name>
</gene>
<protein>
    <submittedName>
        <fullName evidence="4">Serine-protein kinase RsbW</fullName>
        <ecNumber evidence="4">2.7.11.1</ecNumber>
    </submittedName>
</protein>
<dbReference type="Pfam" id="PF13581">
    <property type="entry name" value="HATPase_c_2"/>
    <property type="match status" value="1"/>
</dbReference>
<dbReference type="Gene3D" id="3.30.565.10">
    <property type="entry name" value="Histidine kinase-like ATPase, C-terminal domain"/>
    <property type="match status" value="1"/>
</dbReference>
<proteinExistence type="predicted"/>
<feature type="region of interest" description="Disordered" evidence="2">
    <location>
        <begin position="85"/>
        <end position="113"/>
    </location>
</feature>
<dbReference type="AlphaFoldDB" id="A0A3B0W448"/>
<dbReference type="InterPro" id="IPR036890">
    <property type="entry name" value="HATPase_C_sf"/>
</dbReference>
<evidence type="ECO:0000256" key="1">
    <source>
        <dbReference type="ARBA" id="ARBA00022527"/>
    </source>
</evidence>
<keyword evidence="1" id="KW-0723">Serine/threonine-protein kinase</keyword>
<dbReference type="GO" id="GO:0004674">
    <property type="term" value="F:protein serine/threonine kinase activity"/>
    <property type="evidence" value="ECO:0007669"/>
    <property type="project" value="UniProtKB-KW"/>
</dbReference>
<feature type="domain" description="Histidine kinase/HSP90-like ATPase" evidence="3">
    <location>
        <begin position="11"/>
        <end position="147"/>
    </location>
</feature>